<feature type="domain" description="ATPase AAA-type core" evidence="1">
    <location>
        <begin position="281"/>
        <end position="352"/>
    </location>
</feature>
<dbReference type="Proteomes" id="UP000276568">
    <property type="component" value="Unassembled WGS sequence"/>
</dbReference>
<reference evidence="2 3" key="1">
    <citation type="submission" date="2018-11" db="EMBL/GenBank/DDBJ databases">
        <title>Clostridium sp. nov., a member of the family Erysipelotrichaceae isolated from pig faeces.</title>
        <authorList>
            <person name="Chang Y.-H."/>
        </authorList>
    </citation>
    <scope>NUCLEOTIDE SEQUENCE [LARGE SCALE GENOMIC DNA]</scope>
    <source>
        <strain evidence="2 3">YH-panp20</strain>
    </source>
</reference>
<evidence type="ECO:0000313" key="2">
    <source>
        <dbReference type="EMBL" id="RNM31040.1"/>
    </source>
</evidence>
<dbReference type="EMBL" id="RJQC01000001">
    <property type="protein sequence ID" value="RNM31040.1"/>
    <property type="molecule type" value="Genomic_DNA"/>
</dbReference>
<gene>
    <name evidence="2" type="ORF">EDX97_00245</name>
</gene>
<dbReference type="AlphaFoldDB" id="A0A3N0I3G9"/>
<dbReference type="RefSeq" id="WP_128519221.1">
    <property type="nucleotide sequence ID" value="NZ_RJQC01000001.1"/>
</dbReference>
<dbReference type="Pfam" id="PF13304">
    <property type="entry name" value="AAA_21"/>
    <property type="match status" value="2"/>
</dbReference>
<dbReference type="InterPro" id="IPR027417">
    <property type="entry name" value="P-loop_NTPase"/>
</dbReference>
<keyword evidence="2" id="KW-0067">ATP-binding</keyword>
<sequence length="415" mass="47313">MLLEFSCSNHKSIRKDVLFSALAGTDTTKIEDTKEFGKYRVLKSAVIYGANGSGKSNFLDAISFVKNLVLNSIHHQPGQGIRQVPFKTEGYEVPSVYKIQFVIDNIRYVYQFSLKQMLVEDEYFYFFPNGKQKKVFERHGDTFTAGRSYRGKFDSCKDVLKPNRLMLSCAANFSTVHEVEEAYQFFRDDIVIYGDNLQDNWMNYSLHAIDSNAALKNAVITFMQELGMGVKDIAIKIDQSTPEPNDIPPFLAPEFREKLLNAPMDRIDAKVVYDNFDTNLIGEESSGVKKLFALLCPLIDIIVNGKVLICDELESGLHEALVYGLLKMFMTTDSGNKFPQLFFTTHDTGLLNLDMFRRDQIWFTELKEDRSTDLYSLSEIQNVRKDENIGKGYINGKYGAIPMLNLNFANIMSNM</sequence>
<comment type="caution">
    <text evidence="2">The sequence shown here is derived from an EMBL/GenBank/DDBJ whole genome shotgun (WGS) entry which is preliminary data.</text>
</comment>
<dbReference type="SUPFAM" id="SSF52540">
    <property type="entry name" value="P-loop containing nucleoside triphosphate hydrolases"/>
    <property type="match status" value="1"/>
</dbReference>
<keyword evidence="2" id="KW-0547">Nucleotide-binding</keyword>
<dbReference type="Gene3D" id="3.40.50.300">
    <property type="entry name" value="P-loop containing nucleotide triphosphate hydrolases"/>
    <property type="match status" value="1"/>
</dbReference>
<organism evidence="2 3">
    <name type="scientific">Absicoccus porci</name>
    <dbReference type="NCBI Taxonomy" id="2486576"/>
    <lineage>
        <taxon>Bacteria</taxon>
        <taxon>Bacillati</taxon>
        <taxon>Bacillota</taxon>
        <taxon>Erysipelotrichia</taxon>
        <taxon>Erysipelotrichales</taxon>
        <taxon>Erysipelotrichaceae</taxon>
        <taxon>Absicoccus</taxon>
    </lineage>
</organism>
<accession>A0A3N0I3G9</accession>
<feature type="domain" description="ATPase AAA-type core" evidence="1">
    <location>
        <begin position="45"/>
        <end position="125"/>
    </location>
</feature>
<dbReference type="PANTHER" id="PTHR40396:SF1">
    <property type="entry name" value="ATPASE AAA-TYPE CORE DOMAIN-CONTAINING PROTEIN"/>
    <property type="match status" value="1"/>
</dbReference>
<proteinExistence type="predicted"/>
<keyword evidence="3" id="KW-1185">Reference proteome</keyword>
<dbReference type="GO" id="GO:0005524">
    <property type="term" value="F:ATP binding"/>
    <property type="evidence" value="ECO:0007669"/>
    <property type="project" value="UniProtKB-KW"/>
</dbReference>
<dbReference type="InterPro" id="IPR003959">
    <property type="entry name" value="ATPase_AAA_core"/>
</dbReference>
<protein>
    <submittedName>
        <fullName evidence="2">ATP-binding protein</fullName>
    </submittedName>
</protein>
<dbReference type="PANTHER" id="PTHR40396">
    <property type="entry name" value="ATPASE-LIKE PROTEIN"/>
    <property type="match status" value="1"/>
</dbReference>
<dbReference type="GO" id="GO:0016887">
    <property type="term" value="F:ATP hydrolysis activity"/>
    <property type="evidence" value="ECO:0007669"/>
    <property type="project" value="InterPro"/>
</dbReference>
<evidence type="ECO:0000259" key="1">
    <source>
        <dbReference type="Pfam" id="PF13304"/>
    </source>
</evidence>
<name>A0A3N0I3G9_9FIRM</name>
<evidence type="ECO:0000313" key="3">
    <source>
        <dbReference type="Proteomes" id="UP000276568"/>
    </source>
</evidence>
<dbReference type="OrthoDB" id="9809324at2"/>